<comment type="caution">
    <text evidence="2">The sequence shown here is derived from an EMBL/GenBank/DDBJ whole genome shotgun (WGS) entry which is preliminary data.</text>
</comment>
<feature type="transmembrane region" description="Helical" evidence="1">
    <location>
        <begin position="47"/>
        <end position="68"/>
    </location>
</feature>
<keyword evidence="1" id="KW-0812">Transmembrane</keyword>
<gene>
    <name evidence="2" type="ORF">BC936DRAFT_139917</name>
</gene>
<keyword evidence="1" id="KW-0472">Membrane</keyword>
<name>A0A433B939_9FUNG</name>
<organism evidence="2 3">
    <name type="scientific">Jimgerdemannia flammicorona</name>
    <dbReference type="NCBI Taxonomy" id="994334"/>
    <lineage>
        <taxon>Eukaryota</taxon>
        <taxon>Fungi</taxon>
        <taxon>Fungi incertae sedis</taxon>
        <taxon>Mucoromycota</taxon>
        <taxon>Mucoromycotina</taxon>
        <taxon>Endogonomycetes</taxon>
        <taxon>Endogonales</taxon>
        <taxon>Endogonaceae</taxon>
        <taxon>Jimgerdemannia</taxon>
    </lineage>
</organism>
<dbReference type="OrthoDB" id="192748at2759"/>
<keyword evidence="1" id="KW-1133">Transmembrane helix</keyword>
<dbReference type="EMBL" id="RBNI01016067">
    <property type="protein sequence ID" value="RUP11961.1"/>
    <property type="molecule type" value="Genomic_DNA"/>
</dbReference>
<dbReference type="Proteomes" id="UP000268093">
    <property type="component" value="Unassembled WGS sequence"/>
</dbReference>
<accession>A0A433B939</accession>
<protein>
    <submittedName>
        <fullName evidence="2">Uncharacterized protein</fullName>
    </submittedName>
</protein>
<dbReference type="AlphaFoldDB" id="A0A433B939"/>
<evidence type="ECO:0000256" key="1">
    <source>
        <dbReference type="SAM" id="Phobius"/>
    </source>
</evidence>
<reference evidence="2 3" key="1">
    <citation type="journal article" date="2018" name="New Phytol.">
        <title>Phylogenomics of Endogonaceae and evolution of mycorrhizas within Mucoromycota.</title>
        <authorList>
            <person name="Chang Y."/>
            <person name="Desiro A."/>
            <person name="Na H."/>
            <person name="Sandor L."/>
            <person name="Lipzen A."/>
            <person name="Clum A."/>
            <person name="Barry K."/>
            <person name="Grigoriev I.V."/>
            <person name="Martin F.M."/>
            <person name="Stajich J.E."/>
            <person name="Smith M.E."/>
            <person name="Bonito G."/>
            <person name="Spatafora J.W."/>
        </authorList>
    </citation>
    <scope>NUCLEOTIDE SEQUENCE [LARGE SCALE GENOMIC DNA]</scope>
    <source>
        <strain evidence="2 3">GMNB39</strain>
    </source>
</reference>
<proteinExistence type="predicted"/>
<sequence>MIWFVWTRLAVVFLAKAISHLISNGSDLRLVDKSSPFPGIPCSKAELTPAAIFLVAITLAASYVVLFADFGTQEHCFTSVSFSLTTMTYFHCESN</sequence>
<evidence type="ECO:0000313" key="2">
    <source>
        <dbReference type="EMBL" id="RUP11961.1"/>
    </source>
</evidence>
<keyword evidence="3" id="KW-1185">Reference proteome</keyword>
<evidence type="ECO:0000313" key="3">
    <source>
        <dbReference type="Proteomes" id="UP000268093"/>
    </source>
</evidence>